<dbReference type="EMBL" id="AYSA01000344">
    <property type="protein sequence ID" value="ESZ93016.1"/>
    <property type="molecule type" value="Genomic_DNA"/>
</dbReference>
<dbReference type="HOGENOM" id="CLU_1836313_0_0_1"/>
<dbReference type="AlphaFoldDB" id="W9CAZ3"/>
<proteinExistence type="predicted"/>
<feature type="region of interest" description="Disordered" evidence="1">
    <location>
        <begin position="61"/>
        <end position="82"/>
    </location>
</feature>
<accession>W9CAZ3</accession>
<keyword evidence="3" id="KW-1185">Reference proteome</keyword>
<protein>
    <submittedName>
        <fullName evidence="2">Uncharacterized protein</fullName>
    </submittedName>
</protein>
<organism evidence="2 3">
    <name type="scientific">Sclerotinia borealis (strain F-4128)</name>
    <dbReference type="NCBI Taxonomy" id="1432307"/>
    <lineage>
        <taxon>Eukaryota</taxon>
        <taxon>Fungi</taxon>
        <taxon>Dikarya</taxon>
        <taxon>Ascomycota</taxon>
        <taxon>Pezizomycotina</taxon>
        <taxon>Leotiomycetes</taxon>
        <taxon>Helotiales</taxon>
        <taxon>Sclerotiniaceae</taxon>
        <taxon>Sclerotinia</taxon>
    </lineage>
</organism>
<name>W9CAZ3_SCLBF</name>
<dbReference type="OrthoDB" id="3544234at2759"/>
<dbReference type="Proteomes" id="UP000019487">
    <property type="component" value="Unassembled WGS sequence"/>
</dbReference>
<evidence type="ECO:0000313" key="2">
    <source>
        <dbReference type="EMBL" id="ESZ93016.1"/>
    </source>
</evidence>
<evidence type="ECO:0000256" key="1">
    <source>
        <dbReference type="SAM" id="MobiDB-lite"/>
    </source>
</evidence>
<evidence type="ECO:0000313" key="3">
    <source>
        <dbReference type="Proteomes" id="UP000019487"/>
    </source>
</evidence>
<gene>
    <name evidence="2" type="ORF">SBOR_6587</name>
</gene>
<reference evidence="2 3" key="1">
    <citation type="journal article" date="2014" name="Genome Announc.">
        <title>Draft genome sequence of Sclerotinia borealis, a psychrophilic plant pathogenic fungus.</title>
        <authorList>
            <person name="Mardanov A.V."/>
            <person name="Beletsky A.V."/>
            <person name="Kadnikov V.V."/>
            <person name="Ignatov A.N."/>
            <person name="Ravin N.V."/>
        </authorList>
    </citation>
    <scope>NUCLEOTIDE SEQUENCE [LARGE SCALE GENOMIC DNA]</scope>
    <source>
        <strain evidence="3">F-4157</strain>
    </source>
</reference>
<sequence length="140" mass="15782">MASPAQSPSTPAPNTQSVTQWLQKTGYPNGIPDFMHDYGFDSDEQDDALHLLHQFRNEQQAWEKTHHHRHEKPSPERVKTSSTVLGTSMLFRSSSSSDASHVSNNKRTGIAMLSFDEWHHEYSVSKKRTGTGTPTFKGDK</sequence>
<comment type="caution">
    <text evidence="2">The sequence shown here is derived from an EMBL/GenBank/DDBJ whole genome shotgun (WGS) entry which is preliminary data.</text>
</comment>